<evidence type="ECO:0000256" key="2">
    <source>
        <dbReference type="ARBA" id="ARBA00022695"/>
    </source>
</evidence>
<gene>
    <name evidence="9" type="ORF">E5676_scaffold943G00100</name>
    <name evidence="8" type="ORF">E6C27_scaffold37G001490</name>
</gene>
<dbReference type="AlphaFoldDB" id="A0A5A7VKJ4"/>
<dbReference type="Pfam" id="PF17917">
    <property type="entry name" value="RT_RNaseH"/>
    <property type="match status" value="1"/>
</dbReference>
<evidence type="ECO:0000313" key="8">
    <source>
        <dbReference type="EMBL" id="KAA0065839.1"/>
    </source>
</evidence>
<keyword evidence="6" id="KW-0695">RNA-directed DNA polymerase</keyword>
<dbReference type="EMBL" id="SSTD01004087">
    <property type="protein sequence ID" value="TYK24048.1"/>
    <property type="molecule type" value="Genomic_DNA"/>
</dbReference>
<reference evidence="10 11" key="1">
    <citation type="submission" date="2019-08" db="EMBL/GenBank/DDBJ databases">
        <title>Draft genome sequences of two oriental melons (Cucumis melo L. var makuwa).</title>
        <authorList>
            <person name="Kwon S.-Y."/>
        </authorList>
    </citation>
    <scope>NUCLEOTIDE SEQUENCE [LARGE SCALE GENOMIC DNA]</scope>
    <source>
        <strain evidence="11">cv. Chang Bougi</strain>
        <strain evidence="10">cv. SW 3</strain>
        <tissue evidence="8">Leaf</tissue>
    </source>
</reference>
<evidence type="ECO:0000313" key="10">
    <source>
        <dbReference type="Proteomes" id="UP000321393"/>
    </source>
</evidence>
<organism evidence="8 10">
    <name type="scientific">Cucumis melo var. makuwa</name>
    <name type="common">Oriental melon</name>
    <dbReference type="NCBI Taxonomy" id="1194695"/>
    <lineage>
        <taxon>Eukaryota</taxon>
        <taxon>Viridiplantae</taxon>
        <taxon>Streptophyta</taxon>
        <taxon>Embryophyta</taxon>
        <taxon>Tracheophyta</taxon>
        <taxon>Spermatophyta</taxon>
        <taxon>Magnoliopsida</taxon>
        <taxon>eudicotyledons</taxon>
        <taxon>Gunneridae</taxon>
        <taxon>Pentapetalae</taxon>
        <taxon>rosids</taxon>
        <taxon>fabids</taxon>
        <taxon>Cucurbitales</taxon>
        <taxon>Cucurbitaceae</taxon>
        <taxon>Benincaseae</taxon>
        <taxon>Cucumis</taxon>
    </lineage>
</organism>
<dbReference type="Proteomes" id="UP000321947">
    <property type="component" value="Unassembled WGS sequence"/>
</dbReference>
<dbReference type="PANTHER" id="PTHR37984">
    <property type="entry name" value="PROTEIN CBG26694"/>
    <property type="match status" value="1"/>
</dbReference>
<dbReference type="InterPro" id="IPR041373">
    <property type="entry name" value="RT_RNaseH"/>
</dbReference>
<dbReference type="EMBL" id="SSTE01001190">
    <property type="protein sequence ID" value="KAA0065839.1"/>
    <property type="molecule type" value="Genomic_DNA"/>
</dbReference>
<evidence type="ECO:0000256" key="4">
    <source>
        <dbReference type="ARBA" id="ARBA00022759"/>
    </source>
</evidence>
<evidence type="ECO:0000256" key="1">
    <source>
        <dbReference type="ARBA" id="ARBA00022679"/>
    </source>
</evidence>
<keyword evidence="3" id="KW-0540">Nuclease</keyword>
<evidence type="ECO:0000313" key="9">
    <source>
        <dbReference type="EMBL" id="TYK24048.1"/>
    </source>
</evidence>
<dbReference type="Gene3D" id="3.10.10.10">
    <property type="entry name" value="HIV Type 1 Reverse Transcriptase, subunit A, domain 1"/>
    <property type="match status" value="1"/>
</dbReference>
<keyword evidence="4" id="KW-0255">Endonuclease</keyword>
<evidence type="ECO:0000313" key="11">
    <source>
        <dbReference type="Proteomes" id="UP000321947"/>
    </source>
</evidence>
<keyword evidence="2" id="KW-0548">Nucleotidyltransferase</keyword>
<dbReference type="SUPFAM" id="SSF56672">
    <property type="entry name" value="DNA/RNA polymerases"/>
    <property type="match status" value="2"/>
</dbReference>
<dbReference type="OrthoDB" id="1435781at2759"/>
<comment type="caution">
    <text evidence="8">The sequence shown here is derived from an EMBL/GenBank/DDBJ whole genome shotgun (WGS) entry which is preliminary data.</text>
</comment>
<dbReference type="Proteomes" id="UP000321393">
    <property type="component" value="Unassembled WGS sequence"/>
</dbReference>
<dbReference type="GO" id="GO:0004519">
    <property type="term" value="F:endonuclease activity"/>
    <property type="evidence" value="ECO:0007669"/>
    <property type="project" value="UniProtKB-KW"/>
</dbReference>
<name>A0A5A7VKJ4_CUCMM</name>
<feature type="domain" description="Reverse transcriptase RNase H-like" evidence="7">
    <location>
        <begin position="105"/>
        <end position="182"/>
    </location>
</feature>
<evidence type="ECO:0000259" key="7">
    <source>
        <dbReference type="Pfam" id="PF17917"/>
    </source>
</evidence>
<dbReference type="GO" id="GO:0003964">
    <property type="term" value="F:RNA-directed DNA polymerase activity"/>
    <property type="evidence" value="ECO:0007669"/>
    <property type="project" value="UniProtKB-KW"/>
</dbReference>
<dbReference type="InterPro" id="IPR043502">
    <property type="entry name" value="DNA/RNA_pol_sf"/>
</dbReference>
<sequence length="183" mass="20950">MLSLRGARRDGRVGREGVSIEASFKYKGVGHVVQLKVISAIKASKLLDQEELLELPPQKEIDFAIELEPNTVPISRAPYRMASTELKELKVQLQKLLNKGFIRLRSFTIYSDTSNKCLGCVLMQQGKVVTYASHQLKSHEQNYPTYDLELAAVVFALKIWTHYLHVEKIQIFPDHKSLKYFFV</sequence>
<evidence type="ECO:0000256" key="5">
    <source>
        <dbReference type="ARBA" id="ARBA00022801"/>
    </source>
</evidence>
<proteinExistence type="predicted"/>
<evidence type="ECO:0000256" key="6">
    <source>
        <dbReference type="ARBA" id="ARBA00022918"/>
    </source>
</evidence>
<accession>A0A5A7VKJ4</accession>
<protein>
    <submittedName>
        <fullName evidence="8">Retrotransposon protein, putative, Ty3-gypsy subclass</fullName>
    </submittedName>
</protein>
<dbReference type="Gene3D" id="3.10.20.370">
    <property type="match status" value="1"/>
</dbReference>
<dbReference type="GO" id="GO:0016787">
    <property type="term" value="F:hydrolase activity"/>
    <property type="evidence" value="ECO:0007669"/>
    <property type="project" value="UniProtKB-KW"/>
</dbReference>
<dbReference type="InterPro" id="IPR050951">
    <property type="entry name" value="Retrovirus_Pol_polyprotein"/>
</dbReference>
<keyword evidence="5" id="KW-0378">Hydrolase</keyword>
<evidence type="ECO:0000256" key="3">
    <source>
        <dbReference type="ARBA" id="ARBA00022722"/>
    </source>
</evidence>
<dbReference type="PANTHER" id="PTHR37984:SF5">
    <property type="entry name" value="PROTEIN NYNRIN-LIKE"/>
    <property type="match status" value="1"/>
</dbReference>
<keyword evidence="1" id="KW-0808">Transferase</keyword>